<evidence type="ECO:0000256" key="5">
    <source>
        <dbReference type="ARBA" id="ARBA00023098"/>
    </source>
</evidence>
<dbReference type="GO" id="GO:0009395">
    <property type="term" value="P:phospholipid catabolic process"/>
    <property type="evidence" value="ECO:0007669"/>
    <property type="project" value="TreeGrafter"/>
</dbReference>
<dbReference type="GO" id="GO:0004620">
    <property type="term" value="F:phospholipase activity"/>
    <property type="evidence" value="ECO:0007669"/>
    <property type="project" value="InterPro"/>
</dbReference>
<accession>A0A7G2CQ81</accession>
<feature type="transmembrane region" description="Helical" evidence="8">
    <location>
        <begin position="686"/>
        <end position="706"/>
    </location>
</feature>
<evidence type="ECO:0000313" key="9">
    <source>
        <dbReference type="EMBL" id="CAD2221930.1"/>
    </source>
</evidence>
<protein>
    <recommendedName>
        <fullName evidence="7">Phospholipase B-like</fullName>
        <ecNumber evidence="7">3.1.1.-</ecNumber>
    </recommendedName>
</protein>
<keyword evidence="4 7" id="KW-0442">Lipid degradation</keyword>
<keyword evidence="10" id="KW-1185">Reference proteome</keyword>
<keyword evidence="8" id="KW-0472">Membrane</keyword>
<dbReference type="Gene3D" id="3.60.60.30">
    <property type="match status" value="1"/>
</dbReference>
<proteinExistence type="inferred from homology"/>
<keyword evidence="5 7" id="KW-0443">Lipid metabolism</keyword>
<dbReference type="OrthoDB" id="443524at2759"/>
<keyword evidence="8" id="KW-0812">Transmembrane</keyword>
<feature type="chain" id="PRO_5029038368" description="Phospholipase B-like" evidence="7">
    <location>
        <begin position="24"/>
        <end position="718"/>
    </location>
</feature>
<comment type="similarity">
    <text evidence="1 7">Belongs to the phospholipase B-like family.</text>
</comment>
<dbReference type="EMBL" id="LR877167">
    <property type="protein sequence ID" value="CAD2221930.1"/>
    <property type="molecule type" value="Genomic_DNA"/>
</dbReference>
<evidence type="ECO:0000256" key="6">
    <source>
        <dbReference type="ARBA" id="ARBA00023180"/>
    </source>
</evidence>
<evidence type="ECO:0000256" key="1">
    <source>
        <dbReference type="ARBA" id="ARBA00007835"/>
    </source>
</evidence>
<dbReference type="InterPro" id="IPR007000">
    <property type="entry name" value="PLipase_B-like"/>
</dbReference>
<gene>
    <name evidence="9" type="ORF">ADEAN_000946900</name>
</gene>
<dbReference type="PANTHER" id="PTHR12370:SF3">
    <property type="entry name" value="PHOSPHOLIPASE B-LIKE 2-RELATED"/>
    <property type="match status" value="1"/>
</dbReference>
<keyword evidence="2 7" id="KW-0732">Signal</keyword>
<dbReference type="Proteomes" id="UP000515908">
    <property type="component" value="Chromosome 23"/>
</dbReference>
<evidence type="ECO:0000256" key="2">
    <source>
        <dbReference type="ARBA" id="ARBA00022729"/>
    </source>
</evidence>
<dbReference type="GO" id="GO:0005576">
    <property type="term" value="C:extracellular region"/>
    <property type="evidence" value="ECO:0007669"/>
    <property type="project" value="TreeGrafter"/>
</dbReference>
<dbReference type="VEuPathDB" id="TriTrypDB:ADEAN_000946900"/>
<evidence type="ECO:0000256" key="8">
    <source>
        <dbReference type="SAM" id="Phobius"/>
    </source>
</evidence>
<organism evidence="9 10">
    <name type="scientific">Angomonas deanei</name>
    <dbReference type="NCBI Taxonomy" id="59799"/>
    <lineage>
        <taxon>Eukaryota</taxon>
        <taxon>Discoba</taxon>
        <taxon>Euglenozoa</taxon>
        <taxon>Kinetoplastea</taxon>
        <taxon>Metakinetoplastina</taxon>
        <taxon>Trypanosomatida</taxon>
        <taxon>Trypanosomatidae</taxon>
        <taxon>Strigomonadinae</taxon>
        <taxon>Angomonas</taxon>
    </lineage>
</organism>
<dbReference type="PANTHER" id="PTHR12370">
    <property type="entry name" value="PHOSPHOLIPASE B-RELATED"/>
    <property type="match status" value="1"/>
</dbReference>
<reference evidence="9 10" key="1">
    <citation type="submission" date="2020-08" db="EMBL/GenBank/DDBJ databases">
        <authorList>
            <person name="Newling K."/>
            <person name="Davey J."/>
            <person name="Forrester S."/>
        </authorList>
    </citation>
    <scope>NUCLEOTIDE SEQUENCE [LARGE SCALE GENOMIC DNA]</scope>
    <source>
        <strain evidence="10">Crithidia deanei Carvalho (ATCC PRA-265)</strain>
    </source>
</reference>
<name>A0A7G2CQ81_9TRYP</name>
<evidence type="ECO:0000256" key="4">
    <source>
        <dbReference type="ARBA" id="ARBA00022963"/>
    </source>
</evidence>
<keyword evidence="6" id="KW-0325">Glycoprotein</keyword>
<evidence type="ECO:0000313" key="10">
    <source>
        <dbReference type="Proteomes" id="UP000515908"/>
    </source>
</evidence>
<dbReference type="AlphaFoldDB" id="A0A7G2CQ81"/>
<feature type="signal peptide" evidence="7">
    <location>
        <begin position="1"/>
        <end position="23"/>
    </location>
</feature>
<sequence>MSLTKIFVFLTVLLQMHLVMVQGVMFAGNKDSGNHHDSFHSNSKGKGRPPTMVRYVVCYDNTTQQFEIYKNETEAGFPFPSIHNESEDAFLCGNNETGNQTVVSIADVNYSFYVTGWDEVEVTLRSSPLNDGRDDLPPETDLGYYGVGLAEGYATQQQMEMSFYNTWTGENGLGALVQQEGFAEWAEEQVEFLQSIVRDPNSGAYGRQLQRLLSMMAGLVDGYNRRLREELTAGVAVGEERWLNFTTLYWLNAQGEVGDIARVIALSDVSRLAELEAAFPRYLTDLHCSAFIKVVPEVDLFAAHVTWNSYESMMRQYKTYRFEHLEEEEEVRKQVTMSSYPGLVFSLDDWYMTHRQFSIMETTFGLSNNSLFDAVRPRRVPTFLRTQLANLLSSSDPQNWFYWFGLHNSGTYSNQWMVLDMGRLQHVRLPLPSGVFWVGEQLPQMPPDSDESAAGSSNAFNPVSFGMVVEDLTQTLNEQTYWGSYNMPYFEQVYQESGTAAQYAELGELYSYTNTSRARIFRRDQANITSLDGVVRLMRKGDYKRDPFSLIPNCTGAGADGHTCDPASSSFLTIASRGDLNPEGGRERYGPSYARLGHRNHGGTDVKISSWSGMTQHPGDWRAHVVCGPTTAEHTLPTFRWRPGLYDVMPPIWGLPVEYDFPLVQVQTEVRPVERRASHDWRSHRTGIVVIAVCSLWTVVGLCFMVKRIWKSYRVASG</sequence>
<keyword evidence="8" id="KW-1133">Transmembrane helix</keyword>
<keyword evidence="3 7" id="KW-0378">Hydrolase</keyword>
<evidence type="ECO:0000256" key="3">
    <source>
        <dbReference type="ARBA" id="ARBA00022801"/>
    </source>
</evidence>
<dbReference type="EC" id="3.1.1.-" evidence="7"/>
<dbReference type="Pfam" id="PF04916">
    <property type="entry name" value="Phospholip_B"/>
    <property type="match status" value="1"/>
</dbReference>
<evidence type="ECO:0000256" key="7">
    <source>
        <dbReference type="RuleBase" id="RU364138"/>
    </source>
</evidence>
<comment type="function">
    <text evidence="7">Putative phospholipase.</text>
</comment>